<gene>
    <name evidence="2" type="ORF">PtA15_4A557</name>
</gene>
<proteinExistence type="predicted"/>
<dbReference type="Proteomes" id="UP001164743">
    <property type="component" value="Chromosome 4A"/>
</dbReference>
<protein>
    <submittedName>
        <fullName evidence="2">Uncharacterized protein</fullName>
    </submittedName>
</protein>
<keyword evidence="3" id="KW-1185">Reference proteome</keyword>
<sequence length="147" mass="16265">MSRSPGDHERSMALFIPNYTHMALSLTTILSGSSTTTWSSVFSFKSLCQCVAQRKAKPTSNRKTDRISSRLSRTRRGAPQPISRARRSSPIVHESSQDLRRQMVREVTGNRPFKSLRAYSDTRVPQSVTPPSSPPAPGHTTNPAELG</sequence>
<evidence type="ECO:0000313" key="2">
    <source>
        <dbReference type="EMBL" id="WAQ84106.1"/>
    </source>
</evidence>
<feature type="region of interest" description="Disordered" evidence="1">
    <location>
        <begin position="53"/>
        <end position="147"/>
    </location>
</feature>
<name>A0ABY7CFW1_9BASI</name>
<dbReference type="GeneID" id="77809348"/>
<dbReference type="RefSeq" id="XP_053019661.1">
    <property type="nucleotide sequence ID" value="XM_053168453.1"/>
</dbReference>
<reference evidence="2" key="1">
    <citation type="submission" date="2022-10" db="EMBL/GenBank/DDBJ databases">
        <title>Puccinia triticina Genome sequencing and assembly.</title>
        <authorList>
            <person name="Li C."/>
        </authorList>
    </citation>
    <scope>NUCLEOTIDE SEQUENCE</scope>
    <source>
        <strain evidence="2">Pt15</strain>
    </source>
</reference>
<accession>A0ABY7CFW1</accession>
<evidence type="ECO:0000313" key="3">
    <source>
        <dbReference type="Proteomes" id="UP001164743"/>
    </source>
</evidence>
<dbReference type="EMBL" id="CP110424">
    <property type="protein sequence ID" value="WAQ84106.1"/>
    <property type="molecule type" value="Genomic_DNA"/>
</dbReference>
<evidence type="ECO:0000256" key="1">
    <source>
        <dbReference type="SAM" id="MobiDB-lite"/>
    </source>
</evidence>
<organism evidence="2 3">
    <name type="scientific">Puccinia triticina</name>
    <dbReference type="NCBI Taxonomy" id="208348"/>
    <lineage>
        <taxon>Eukaryota</taxon>
        <taxon>Fungi</taxon>
        <taxon>Dikarya</taxon>
        <taxon>Basidiomycota</taxon>
        <taxon>Pucciniomycotina</taxon>
        <taxon>Pucciniomycetes</taxon>
        <taxon>Pucciniales</taxon>
        <taxon>Pucciniaceae</taxon>
        <taxon>Puccinia</taxon>
    </lineage>
</organism>
<feature type="compositionally biased region" description="Basic and acidic residues" evidence="1">
    <location>
        <begin position="95"/>
        <end position="104"/>
    </location>
</feature>